<dbReference type="STRING" id="430453.SAMN04487962_101328"/>
<dbReference type="OrthoDB" id="9812372at2"/>
<evidence type="ECO:0000256" key="10">
    <source>
        <dbReference type="ARBA" id="ARBA00042775"/>
    </source>
</evidence>
<evidence type="ECO:0000256" key="12">
    <source>
        <dbReference type="SAM" id="Coils"/>
    </source>
</evidence>
<evidence type="ECO:0000256" key="1">
    <source>
        <dbReference type="ARBA" id="ARBA00004382"/>
    </source>
</evidence>
<dbReference type="PROSITE" id="PS50198">
    <property type="entry name" value="PPIC_PPIASE_2"/>
    <property type="match status" value="1"/>
</dbReference>
<evidence type="ECO:0000313" key="16">
    <source>
        <dbReference type="Proteomes" id="UP000198762"/>
    </source>
</evidence>
<keyword evidence="11" id="KW-0697">Rotamase</keyword>
<protein>
    <recommendedName>
        <fullName evidence="9">Periplasmic chaperone PpiD</fullName>
    </recommendedName>
    <alternativeName>
        <fullName evidence="10">Periplasmic folding chaperone</fullName>
    </alternativeName>
</protein>
<dbReference type="InterPro" id="IPR046357">
    <property type="entry name" value="PPIase_dom_sf"/>
</dbReference>
<keyword evidence="4 13" id="KW-0812">Transmembrane</keyword>
<accession>A0A1H9YTD6</accession>
<comment type="similarity">
    <text evidence="8">Belongs to the PpiD chaperone family.</text>
</comment>
<keyword evidence="3" id="KW-0997">Cell inner membrane</keyword>
<proteinExistence type="inferred from homology"/>
<evidence type="ECO:0000256" key="4">
    <source>
        <dbReference type="ARBA" id="ARBA00022692"/>
    </source>
</evidence>
<name>A0A1H9YTD6_9GAMM</name>
<evidence type="ECO:0000256" key="6">
    <source>
        <dbReference type="ARBA" id="ARBA00023136"/>
    </source>
</evidence>
<keyword evidence="2" id="KW-1003">Cell membrane</keyword>
<keyword evidence="6 13" id="KW-0472">Membrane</keyword>
<dbReference type="PROSITE" id="PS01096">
    <property type="entry name" value="PPIC_PPIASE_1"/>
    <property type="match status" value="1"/>
</dbReference>
<evidence type="ECO:0000256" key="11">
    <source>
        <dbReference type="PROSITE-ProRule" id="PRU00278"/>
    </source>
</evidence>
<evidence type="ECO:0000256" key="7">
    <source>
        <dbReference type="ARBA" id="ARBA00023186"/>
    </source>
</evidence>
<dbReference type="PANTHER" id="PTHR47529">
    <property type="entry name" value="PEPTIDYL-PROLYL CIS-TRANS ISOMERASE D"/>
    <property type="match status" value="1"/>
</dbReference>
<dbReference type="InterPro" id="IPR023058">
    <property type="entry name" value="PPIase_PpiC_CS"/>
</dbReference>
<dbReference type="SUPFAM" id="SSF109998">
    <property type="entry name" value="Triger factor/SurA peptide-binding domain-like"/>
    <property type="match status" value="1"/>
</dbReference>
<evidence type="ECO:0000256" key="8">
    <source>
        <dbReference type="ARBA" id="ARBA00038408"/>
    </source>
</evidence>
<gene>
    <name evidence="15" type="ORF">SAMN04487962_101328</name>
</gene>
<dbReference type="RefSeq" id="WP_091848472.1">
    <property type="nucleotide sequence ID" value="NZ_FOHZ01000001.1"/>
</dbReference>
<evidence type="ECO:0000313" key="15">
    <source>
        <dbReference type="EMBL" id="SES72348.1"/>
    </source>
</evidence>
<keyword evidence="5 13" id="KW-1133">Transmembrane helix</keyword>
<feature type="transmembrane region" description="Helical" evidence="13">
    <location>
        <begin position="12"/>
        <end position="30"/>
    </location>
</feature>
<dbReference type="AlphaFoldDB" id="A0A1H9YTD6"/>
<evidence type="ECO:0000256" key="9">
    <source>
        <dbReference type="ARBA" id="ARBA00040743"/>
    </source>
</evidence>
<evidence type="ECO:0000256" key="13">
    <source>
        <dbReference type="SAM" id="Phobius"/>
    </source>
</evidence>
<sequence>MLQDIRDNAQGTIAKIIIAVLIVSLSIWGMDAIVGGFRGEPEVATVNGEDITEREYLRMVQIASQQRLSEMENPDPTLLDEDRIRQEVLESMIQAEVLAQDAGNQGLELTDQGVDQLIVSMPQFQVNGEFNQQSFTSFVRNLGMGVGEFRELLKRDYVSNQIRTAVIRGGIAPSEAARQVLAIQSQTREFSTRRLEAASVADQVDISDADIEQWYNENQQRFTRPESVDVAYIELSLEDVAREVDVPEDEVRQRYDELVAEQSYEERRSAHILIEDGDNAAERVEAVRQRLDEGEEFADLAREFSDDPLSAEQGGDLGYLREGDLGGAYDEAMLSLEEGEVAGPVETEYGIHFIKLLDIRTSEPASFDEMAPEIRNQLARARAGDEFARQRTELADMAFSADTLEQPAEQFGLEVKTRSGVTREGNEAPFNHAGLVRQLFSGDVLEDGFNTELIDVDQATAVVARVTEHHPEAPQPLEEVTGEVRDRLERERTLALLQEQADQLLEQLRNGEVSPEGDDWTVYEGVARNQSAVPAPVQAVAFSLPSPDEAGFSFGTAEAGSDLFVIALSGVADGEVDADSEEVRNMAQFLAQLNGQQEYNAYARTLRDQAEIERP</sequence>
<dbReference type="InterPro" id="IPR052029">
    <property type="entry name" value="PpiD_chaperone"/>
</dbReference>
<reference evidence="16" key="1">
    <citation type="submission" date="2016-10" db="EMBL/GenBank/DDBJ databases">
        <authorList>
            <person name="Varghese N."/>
            <person name="Submissions S."/>
        </authorList>
    </citation>
    <scope>NUCLEOTIDE SEQUENCE [LARGE SCALE GENOMIC DNA]</scope>
    <source>
        <strain evidence="16">CGMCC 1.6489</strain>
    </source>
</reference>
<dbReference type="Pfam" id="PF13624">
    <property type="entry name" value="SurA_N_3"/>
    <property type="match status" value="1"/>
</dbReference>
<keyword evidence="7" id="KW-0143">Chaperone</keyword>
<dbReference type="GO" id="GO:0003755">
    <property type="term" value="F:peptidyl-prolyl cis-trans isomerase activity"/>
    <property type="evidence" value="ECO:0007669"/>
    <property type="project" value="UniProtKB-KW"/>
</dbReference>
<dbReference type="SUPFAM" id="SSF54534">
    <property type="entry name" value="FKBP-like"/>
    <property type="match status" value="1"/>
</dbReference>
<keyword evidence="12" id="KW-0175">Coiled coil</keyword>
<dbReference type="Gene3D" id="3.10.50.40">
    <property type="match status" value="1"/>
</dbReference>
<evidence type="ECO:0000259" key="14">
    <source>
        <dbReference type="PROSITE" id="PS50198"/>
    </source>
</evidence>
<dbReference type="GO" id="GO:0005886">
    <property type="term" value="C:plasma membrane"/>
    <property type="evidence" value="ECO:0007669"/>
    <property type="project" value="UniProtKB-SubCell"/>
</dbReference>
<keyword evidence="11 15" id="KW-0413">Isomerase</keyword>
<feature type="domain" description="PpiC" evidence="14">
    <location>
        <begin position="264"/>
        <end position="358"/>
    </location>
</feature>
<evidence type="ECO:0000256" key="2">
    <source>
        <dbReference type="ARBA" id="ARBA00022475"/>
    </source>
</evidence>
<dbReference type="InterPro" id="IPR000297">
    <property type="entry name" value="PPIase_PpiC"/>
</dbReference>
<dbReference type="Proteomes" id="UP000198762">
    <property type="component" value="Unassembled WGS sequence"/>
</dbReference>
<comment type="subcellular location">
    <subcellularLocation>
        <location evidence="1">Cell inner membrane</location>
        <topology evidence="1">Single-pass type II membrane protein</topology>
        <orientation evidence="1">Periplasmic side</orientation>
    </subcellularLocation>
</comment>
<dbReference type="Gene3D" id="1.10.4030.10">
    <property type="entry name" value="Porin chaperone SurA, peptide-binding domain"/>
    <property type="match status" value="1"/>
</dbReference>
<feature type="coiled-coil region" evidence="12">
    <location>
        <begin position="487"/>
        <end position="514"/>
    </location>
</feature>
<keyword evidence="16" id="KW-1185">Reference proteome</keyword>
<dbReference type="EMBL" id="FOHZ01000001">
    <property type="protein sequence ID" value="SES72348.1"/>
    <property type="molecule type" value="Genomic_DNA"/>
</dbReference>
<dbReference type="Pfam" id="PF00639">
    <property type="entry name" value="Rotamase"/>
    <property type="match status" value="1"/>
</dbReference>
<evidence type="ECO:0000256" key="5">
    <source>
        <dbReference type="ARBA" id="ARBA00022989"/>
    </source>
</evidence>
<evidence type="ECO:0000256" key="3">
    <source>
        <dbReference type="ARBA" id="ARBA00022519"/>
    </source>
</evidence>
<organism evidence="15 16">
    <name type="scientific">Marinobacter segnicrescens</name>
    <dbReference type="NCBI Taxonomy" id="430453"/>
    <lineage>
        <taxon>Bacteria</taxon>
        <taxon>Pseudomonadati</taxon>
        <taxon>Pseudomonadota</taxon>
        <taxon>Gammaproteobacteria</taxon>
        <taxon>Pseudomonadales</taxon>
        <taxon>Marinobacteraceae</taxon>
        <taxon>Marinobacter</taxon>
    </lineage>
</organism>
<dbReference type="InterPro" id="IPR027304">
    <property type="entry name" value="Trigger_fact/SurA_dom_sf"/>
</dbReference>
<dbReference type="PANTHER" id="PTHR47529:SF1">
    <property type="entry name" value="PERIPLASMIC CHAPERONE PPID"/>
    <property type="match status" value="1"/>
</dbReference>